<dbReference type="InterPro" id="IPR017941">
    <property type="entry name" value="Rieske_2Fe-2S"/>
</dbReference>
<name>A0A7T0PAZ7_9CORY</name>
<keyword evidence="7" id="KW-1185">Reference proteome</keyword>
<dbReference type="Proteomes" id="UP000594681">
    <property type="component" value="Chromosome"/>
</dbReference>
<feature type="domain" description="Rieske" evidence="5">
    <location>
        <begin position="19"/>
        <end position="113"/>
    </location>
</feature>
<dbReference type="InterPro" id="IPR036922">
    <property type="entry name" value="Rieske_2Fe-2S_sf"/>
</dbReference>
<protein>
    <submittedName>
        <fullName evidence="6">Rieske (2Fe-2S) protein</fullName>
    </submittedName>
</protein>
<dbReference type="GO" id="GO:0046872">
    <property type="term" value="F:metal ion binding"/>
    <property type="evidence" value="ECO:0007669"/>
    <property type="project" value="UniProtKB-KW"/>
</dbReference>
<evidence type="ECO:0000259" key="5">
    <source>
        <dbReference type="PROSITE" id="PS51296"/>
    </source>
</evidence>
<dbReference type="KEGG" id="cliz:G7Y31_11740"/>
<dbReference type="GO" id="GO:0016705">
    <property type="term" value="F:oxidoreductase activity, acting on paired donors, with incorporation or reduction of molecular oxygen"/>
    <property type="evidence" value="ECO:0007669"/>
    <property type="project" value="UniProtKB-ARBA"/>
</dbReference>
<dbReference type="EMBL" id="CP064954">
    <property type="protein sequence ID" value="QPK80443.1"/>
    <property type="molecule type" value="Genomic_DNA"/>
</dbReference>
<dbReference type="AlphaFoldDB" id="A0A7T0PAZ7"/>
<evidence type="ECO:0000256" key="4">
    <source>
        <dbReference type="ARBA" id="ARBA00023014"/>
    </source>
</evidence>
<gene>
    <name evidence="6" type="ORF">G7Y31_11740</name>
</gene>
<dbReference type="GO" id="GO:0004497">
    <property type="term" value="F:monooxygenase activity"/>
    <property type="evidence" value="ECO:0007669"/>
    <property type="project" value="UniProtKB-ARBA"/>
</dbReference>
<dbReference type="PROSITE" id="PS51296">
    <property type="entry name" value="RIESKE"/>
    <property type="match status" value="1"/>
</dbReference>
<dbReference type="Gene3D" id="2.102.10.10">
    <property type="entry name" value="Rieske [2Fe-2S] iron-sulphur domain"/>
    <property type="match status" value="1"/>
</dbReference>
<evidence type="ECO:0000313" key="6">
    <source>
        <dbReference type="EMBL" id="QPK80443.1"/>
    </source>
</evidence>
<evidence type="ECO:0000313" key="7">
    <source>
        <dbReference type="Proteomes" id="UP000594681"/>
    </source>
</evidence>
<keyword evidence="4" id="KW-0411">Iron-sulfur</keyword>
<keyword evidence="2" id="KW-0479">Metal-binding</keyword>
<keyword evidence="3" id="KW-0408">Iron</keyword>
<dbReference type="RefSeq" id="WP_196823669.1">
    <property type="nucleotide sequence ID" value="NZ_CP064954.1"/>
</dbReference>
<accession>A0A7T0PAZ7</accession>
<sequence>MFLLGTATTLAGAYLAACGKEASAEISATEIPVGSGIILDGVIFAQPTEGEFKAYSQTCPHQNNAITKIDGGNAICTSHFSTFDLATGEVLSGPAGRGMTEYQVETDGSTVRNIVN</sequence>
<dbReference type="SUPFAM" id="SSF50022">
    <property type="entry name" value="ISP domain"/>
    <property type="match status" value="1"/>
</dbReference>
<dbReference type="CDD" id="cd03467">
    <property type="entry name" value="Rieske"/>
    <property type="match status" value="1"/>
</dbReference>
<dbReference type="Pfam" id="PF00355">
    <property type="entry name" value="Rieske"/>
    <property type="match status" value="1"/>
</dbReference>
<evidence type="ECO:0000256" key="1">
    <source>
        <dbReference type="ARBA" id="ARBA00022714"/>
    </source>
</evidence>
<organism evidence="6 7">
    <name type="scientific">Corynebacterium lizhenjunii</name>
    <dbReference type="NCBI Taxonomy" id="2709394"/>
    <lineage>
        <taxon>Bacteria</taxon>
        <taxon>Bacillati</taxon>
        <taxon>Actinomycetota</taxon>
        <taxon>Actinomycetes</taxon>
        <taxon>Mycobacteriales</taxon>
        <taxon>Corynebacteriaceae</taxon>
        <taxon>Corynebacterium</taxon>
    </lineage>
</organism>
<dbReference type="GO" id="GO:0051537">
    <property type="term" value="F:2 iron, 2 sulfur cluster binding"/>
    <property type="evidence" value="ECO:0007669"/>
    <property type="project" value="UniProtKB-KW"/>
</dbReference>
<evidence type="ECO:0000256" key="3">
    <source>
        <dbReference type="ARBA" id="ARBA00023004"/>
    </source>
</evidence>
<proteinExistence type="predicted"/>
<evidence type="ECO:0000256" key="2">
    <source>
        <dbReference type="ARBA" id="ARBA00022723"/>
    </source>
</evidence>
<keyword evidence="1" id="KW-0001">2Fe-2S</keyword>
<reference evidence="6 7" key="1">
    <citation type="submission" date="2020-11" db="EMBL/GenBank/DDBJ databases">
        <title>Corynebacterium sp. ZJ-599.</title>
        <authorList>
            <person name="Zhou J."/>
        </authorList>
    </citation>
    <scope>NUCLEOTIDE SEQUENCE [LARGE SCALE GENOMIC DNA]</scope>
    <source>
        <strain evidence="6 7">ZJ-599</strain>
    </source>
</reference>